<dbReference type="SMART" id="SM00137">
    <property type="entry name" value="MAM"/>
    <property type="match status" value="1"/>
</dbReference>
<comment type="caution">
    <text evidence="20">The sequence shown here is derived from an EMBL/GenBank/DDBJ whole genome shotgun (WGS) entry which is preliminary data.</text>
</comment>
<keyword evidence="7" id="KW-0547">Nucleotide-binding</keyword>
<evidence type="ECO:0000256" key="10">
    <source>
        <dbReference type="ARBA" id="ARBA00022989"/>
    </source>
</evidence>
<dbReference type="Pfam" id="PF00629">
    <property type="entry name" value="MAM"/>
    <property type="match status" value="2"/>
</dbReference>
<dbReference type="GO" id="GO:0004714">
    <property type="term" value="F:transmembrane receptor protein tyrosine kinase activity"/>
    <property type="evidence" value="ECO:0007669"/>
    <property type="project" value="UniProtKB-EC"/>
</dbReference>
<accession>A0A553P4F6</accession>
<dbReference type="GO" id="GO:0005886">
    <property type="term" value="C:plasma membrane"/>
    <property type="evidence" value="ECO:0007669"/>
    <property type="project" value="UniProtKB-SubCell"/>
</dbReference>
<evidence type="ECO:0000259" key="19">
    <source>
        <dbReference type="PROSITE" id="PS50060"/>
    </source>
</evidence>
<evidence type="ECO:0000256" key="2">
    <source>
        <dbReference type="ARBA" id="ARBA00011902"/>
    </source>
</evidence>
<evidence type="ECO:0000256" key="3">
    <source>
        <dbReference type="ARBA" id="ARBA00022475"/>
    </source>
</evidence>
<evidence type="ECO:0000256" key="8">
    <source>
        <dbReference type="ARBA" id="ARBA00022777"/>
    </source>
</evidence>
<dbReference type="STRING" id="6832.A0A553P4F6"/>
<proteinExistence type="predicted"/>
<dbReference type="SUPFAM" id="SSF49899">
    <property type="entry name" value="Concanavalin A-like lectins/glucanases"/>
    <property type="match status" value="2"/>
</dbReference>
<keyword evidence="13" id="KW-1015">Disulfide bond</keyword>
<organism evidence="20 21">
    <name type="scientific">Tigriopus californicus</name>
    <name type="common">Marine copepod</name>
    <dbReference type="NCBI Taxonomy" id="6832"/>
    <lineage>
        <taxon>Eukaryota</taxon>
        <taxon>Metazoa</taxon>
        <taxon>Ecdysozoa</taxon>
        <taxon>Arthropoda</taxon>
        <taxon>Crustacea</taxon>
        <taxon>Multicrustacea</taxon>
        <taxon>Hexanauplia</taxon>
        <taxon>Copepoda</taxon>
        <taxon>Harpacticoida</taxon>
        <taxon>Harpacticidae</taxon>
        <taxon>Tigriopus</taxon>
    </lineage>
</organism>
<dbReference type="EC" id="2.7.10.1" evidence="2"/>
<dbReference type="Pfam" id="PF12810">
    <property type="entry name" value="ALK_LTK_GRD"/>
    <property type="match status" value="1"/>
</dbReference>
<dbReference type="InterPro" id="IPR000998">
    <property type="entry name" value="MAM_dom"/>
</dbReference>
<evidence type="ECO:0000256" key="14">
    <source>
        <dbReference type="ARBA" id="ARBA00023170"/>
    </source>
</evidence>
<dbReference type="AlphaFoldDB" id="A0A553P4F6"/>
<evidence type="ECO:0000256" key="6">
    <source>
        <dbReference type="ARBA" id="ARBA00022729"/>
    </source>
</evidence>
<dbReference type="InterPro" id="IPR002172">
    <property type="entry name" value="LDrepeatLR_classA_rpt"/>
</dbReference>
<evidence type="ECO:0000256" key="16">
    <source>
        <dbReference type="PROSITE-ProRule" id="PRU00124"/>
    </source>
</evidence>
<gene>
    <name evidence="20" type="ORF">TCAL_00190</name>
</gene>
<protein>
    <recommendedName>
        <fullName evidence="2">receptor protein-tyrosine kinase</fullName>
        <ecNumber evidence="2">2.7.10.1</ecNumber>
    </recommendedName>
</protein>
<keyword evidence="11 17" id="KW-0472">Membrane</keyword>
<keyword evidence="10 17" id="KW-1133">Transmembrane helix</keyword>
<evidence type="ECO:0000256" key="7">
    <source>
        <dbReference type="ARBA" id="ARBA00022741"/>
    </source>
</evidence>
<keyword evidence="21" id="KW-1185">Reference proteome</keyword>
<keyword evidence="12" id="KW-0829">Tyrosine-protein kinase</keyword>
<evidence type="ECO:0000256" key="5">
    <source>
        <dbReference type="ARBA" id="ARBA00022692"/>
    </source>
</evidence>
<keyword evidence="9" id="KW-0067">ATP-binding</keyword>
<dbReference type="InterPro" id="IPR055163">
    <property type="entry name" value="ALK/LTK-like_GRD"/>
</dbReference>
<keyword evidence="15" id="KW-0325">Glycoprotein</keyword>
<comment type="caution">
    <text evidence="16">Lacks conserved residue(s) required for the propagation of feature annotation.</text>
</comment>
<name>A0A553P4F6_TIGCA</name>
<evidence type="ECO:0000256" key="12">
    <source>
        <dbReference type="ARBA" id="ARBA00023137"/>
    </source>
</evidence>
<keyword evidence="8" id="KW-0418">Kinase</keyword>
<evidence type="ECO:0000256" key="13">
    <source>
        <dbReference type="ARBA" id="ARBA00023157"/>
    </source>
</evidence>
<evidence type="ECO:0000313" key="21">
    <source>
        <dbReference type="Proteomes" id="UP000318571"/>
    </source>
</evidence>
<keyword evidence="3" id="KW-1003">Cell membrane</keyword>
<sequence>MHRLLSLVILLLSCGTFHRGWASVQVFNRPIDITPNFTGFNCDFEEGEECLWTWENDSFEGSKPAYRDQSWPGQHGFSRLNGFDVQRLFNRSKQIENAMFFGPHKDNRGRSDGHFLYLLGHPISSEEPVTDKRLISSPIKESGTECSLEMTLFYQGIRGAEVVVGTQNLYKAYSVSSRHVFQDNNATTHGRWAHMKMRIGRYLKPFSVSIEIKRHQASKPGSFIAMDAVVLDKCTPESSMPIDCSSSPREYYVCPDAQGVPCMPAASVLCDLHRDCPGGHDEDDPICDAMPLGSQCDFDENDSLCGWEVYSQSIDHQFSHENREWSLRNGGTKLGGITEQHQGNYLYLEYNGSRVGNFQTAMLRSPTFPPQPKYNANATSRYFESCRIRLSYHVMSESITPGFLDLYVHYKNDSSLDGSEIEHKLTRVTTDELMMDHYGWKRWEAVIPPMPQLRYNIFLVGSNGLGTRNEMAVDNITLSPQCFGLGVPQEELQGWRPSMTDKEFCQHYNRTQCSRPEKSEEYLFNSCKARRGAIGPTQKHCDDAYSKSNTKVLIGDPGKTKDDVHIFGYVTGIQRWKVPKTKMYSFIVSGASGAVGRRNRLESRADEIRAIMWLEANETVFILVGQQGNSYCPVNSIIIAEGRCDGTLGTLGSDRKKRYLMNDDRHMDNSHSHPRSPKKSADVRTIARIMSSTDNKHLNSGYVETPESEISDQTHHGQVIKNEPLNATHLNANDNIEMVRTESKKKVTYEGGGGGGGATIIFRIRNNHTVEPLFIAAGGGGASDHQSEQYGSPSVNPDAKGYVHLKAKLQDLMALVSKRDMDAGSGGGWNRTLSVPIKFEEVFEAFEKGLRVNPAGFSSDNSWMGGLRCSPKSHQYGGFGGGGAGCKGGGGGGGFVGGKGGDNDTQNGEGGWSYFNSEAVVKILSPSSAFRNAPARGDIPSTWKHRGAGQVQIIEALPDRYCHTNCSSFGAVCMTFDPEEDIRGCVCPNGIILTHSGLCSDEIPMYAVIAYAIGCCLAFIMVAFCCRVLYMQYQRQHSKDLRRKMLASNGGGPDSQLHRIRAMTGMNGNGDMLLTEYNPNYEFGGGTFTLQDLLEIPRENLRIVNRETEHLFNSMRAC</sequence>
<feature type="signal peptide" evidence="18">
    <location>
        <begin position="1"/>
        <end position="22"/>
    </location>
</feature>
<evidence type="ECO:0000256" key="11">
    <source>
        <dbReference type="ARBA" id="ARBA00023136"/>
    </source>
</evidence>
<reference evidence="20 21" key="1">
    <citation type="journal article" date="2018" name="Nat. Ecol. Evol.">
        <title>Genomic signatures of mitonuclear coevolution across populations of Tigriopus californicus.</title>
        <authorList>
            <person name="Barreto F.S."/>
            <person name="Watson E.T."/>
            <person name="Lima T.G."/>
            <person name="Willett C.S."/>
            <person name="Edmands S."/>
            <person name="Li W."/>
            <person name="Burton R.S."/>
        </authorList>
    </citation>
    <scope>NUCLEOTIDE SEQUENCE [LARGE SCALE GENOMIC DNA]</scope>
    <source>
        <strain evidence="20 21">San Diego</strain>
    </source>
</reference>
<evidence type="ECO:0000256" key="1">
    <source>
        <dbReference type="ARBA" id="ARBA00004251"/>
    </source>
</evidence>
<keyword evidence="6 18" id="KW-0732">Signal</keyword>
<comment type="subcellular location">
    <subcellularLocation>
        <location evidence="1">Cell membrane</location>
        <topology evidence="1">Single-pass type I membrane protein</topology>
    </subcellularLocation>
</comment>
<keyword evidence="14" id="KW-0675">Receptor</keyword>
<evidence type="ECO:0000256" key="15">
    <source>
        <dbReference type="ARBA" id="ARBA00023180"/>
    </source>
</evidence>
<evidence type="ECO:0000256" key="4">
    <source>
        <dbReference type="ARBA" id="ARBA00022679"/>
    </source>
</evidence>
<evidence type="ECO:0000256" key="18">
    <source>
        <dbReference type="SAM" id="SignalP"/>
    </source>
</evidence>
<feature type="transmembrane region" description="Helical" evidence="17">
    <location>
        <begin position="1005"/>
        <end position="1030"/>
    </location>
</feature>
<keyword evidence="4" id="KW-0808">Transferase</keyword>
<keyword evidence="5 17" id="KW-0812">Transmembrane</keyword>
<feature type="domain" description="MAM" evidence="19">
    <location>
        <begin position="40"/>
        <end position="236"/>
    </location>
</feature>
<dbReference type="OMA" id="EISDIHA"/>
<dbReference type="PROSITE" id="PS50068">
    <property type="entry name" value="LDLRA_2"/>
    <property type="match status" value="1"/>
</dbReference>
<dbReference type="PROSITE" id="PS50060">
    <property type="entry name" value="MAM_2"/>
    <property type="match status" value="2"/>
</dbReference>
<feature type="chain" id="PRO_5022195338" description="receptor protein-tyrosine kinase" evidence="18">
    <location>
        <begin position="23"/>
        <end position="1118"/>
    </location>
</feature>
<dbReference type="Gene3D" id="2.60.120.200">
    <property type="match status" value="2"/>
</dbReference>
<dbReference type="InterPro" id="IPR013320">
    <property type="entry name" value="ConA-like_dom_sf"/>
</dbReference>
<evidence type="ECO:0000256" key="9">
    <source>
        <dbReference type="ARBA" id="ARBA00022840"/>
    </source>
</evidence>
<dbReference type="Proteomes" id="UP000318571">
    <property type="component" value="Chromosome 7"/>
</dbReference>
<evidence type="ECO:0000256" key="17">
    <source>
        <dbReference type="SAM" id="Phobius"/>
    </source>
</evidence>
<feature type="domain" description="MAM" evidence="19">
    <location>
        <begin position="294"/>
        <end position="484"/>
    </location>
</feature>
<dbReference type="EMBL" id="VCGU01000008">
    <property type="protein sequence ID" value="TRY72569.1"/>
    <property type="molecule type" value="Genomic_DNA"/>
</dbReference>
<evidence type="ECO:0000313" key="20">
    <source>
        <dbReference type="EMBL" id="TRY72569.1"/>
    </source>
</evidence>
<dbReference type="GO" id="GO:0005524">
    <property type="term" value="F:ATP binding"/>
    <property type="evidence" value="ECO:0007669"/>
    <property type="project" value="UniProtKB-KW"/>
</dbReference>